<dbReference type="PROSITE" id="PS50893">
    <property type="entry name" value="ABC_TRANSPORTER_2"/>
    <property type="match status" value="1"/>
</dbReference>
<keyword evidence="4 11" id="KW-0067">ATP-binding</keyword>
<dbReference type="PANTHER" id="PTHR43394">
    <property type="entry name" value="ATP-DEPENDENT PERMEASE MDL1, MITOCHONDRIAL"/>
    <property type="match status" value="1"/>
</dbReference>
<dbReference type="Gene3D" id="1.20.1560.10">
    <property type="entry name" value="ABC transporter type 1, transmembrane domain"/>
    <property type="match status" value="1"/>
</dbReference>
<sequence length="636" mass="71498">MNRLSTSKGRFAEFVDKFRKGEFKQKSKYDEENDSNKDETESLDPDQKKEKKQKRRGYLKQYIRQLWPHWKMVAFLIGLAVTVAVLEIASPLFGRYIIDQILLTDKSNAEKIWSLNIVGGLFLVIVIATRACGMTRAWFQRLLNVRVILTLRRALFERLLKLPLDQLSDMKVGGIISRLTDDINKTTGLLQMAVVSPGVAILRLLLAMGILLFINWKLAIAALGIIPPIMALSMIAIRRIRPVYRAIRKDVSFVDGRVGEAFQGIRDVRAFGGEHREETEYTLGHHTITRMRMFAASREILLWSCWGLLMGLIGVVITWLGGYWFVRGEATIGDITAFQFYVFMLLNPVWQIVESLTELQRSLASMERVFEVLESPIDKPDRPDAIEAAPPIESIELKDVWFAYNEGTDVIKNFNLKVAGGSVTALVGRSGAGKTTVTDLVARFYDPTQGSILLNGRDLRDYQLKSYRELLGVVQQEVFLFDGTVSENIAYGNKRATHEQIVAAAKQANAHEFIAELEEGYDSLIGERGVKLSGGQRQRLSIARALLADPKILILDEATSNLDTESEQLIQAAMEELLKDRTTFVIAHRLSTITHADLIVVVDDGELIESGTHDELVAANGHYAEMIRRQTDAVTV</sequence>
<evidence type="ECO:0000256" key="6">
    <source>
        <dbReference type="ARBA" id="ARBA00023136"/>
    </source>
</evidence>
<gene>
    <name evidence="11" type="ORF">MFFC18_07920</name>
</gene>
<feature type="transmembrane region" description="Helical" evidence="8">
    <location>
        <begin position="188"/>
        <end position="212"/>
    </location>
</feature>
<feature type="region of interest" description="Disordered" evidence="7">
    <location>
        <begin position="26"/>
        <end position="52"/>
    </location>
</feature>
<dbReference type="EC" id="3.6.3.-" evidence="11"/>
<feature type="transmembrane region" description="Helical" evidence="8">
    <location>
        <begin position="73"/>
        <end position="93"/>
    </location>
</feature>
<dbReference type="GO" id="GO:0016887">
    <property type="term" value="F:ATP hydrolysis activity"/>
    <property type="evidence" value="ECO:0007669"/>
    <property type="project" value="InterPro"/>
</dbReference>
<evidence type="ECO:0000256" key="7">
    <source>
        <dbReference type="SAM" id="MobiDB-lite"/>
    </source>
</evidence>
<dbReference type="AlphaFoldDB" id="A0A5B9PD23"/>
<dbReference type="STRING" id="980251.GCA_001642875_02909"/>
<reference evidence="11 12" key="1">
    <citation type="submission" date="2019-08" db="EMBL/GenBank/DDBJ databases">
        <title>Deep-cultivation of Planctomycetes and their phenomic and genomic characterization uncovers novel biology.</title>
        <authorList>
            <person name="Wiegand S."/>
            <person name="Jogler M."/>
            <person name="Boedeker C."/>
            <person name="Pinto D."/>
            <person name="Vollmers J."/>
            <person name="Rivas-Marin E."/>
            <person name="Kohn T."/>
            <person name="Peeters S.H."/>
            <person name="Heuer A."/>
            <person name="Rast P."/>
            <person name="Oberbeckmann S."/>
            <person name="Bunk B."/>
            <person name="Jeske O."/>
            <person name="Meyerdierks A."/>
            <person name="Storesund J.E."/>
            <person name="Kallscheuer N."/>
            <person name="Luecker S."/>
            <person name="Lage O.M."/>
            <person name="Pohl T."/>
            <person name="Merkel B.J."/>
            <person name="Hornburger P."/>
            <person name="Mueller R.-W."/>
            <person name="Bruemmer F."/>
            <person name="Labrenz M."/>
            <person name="Spormann A.M."/>
            <person name="Op den Camp H."/>
            <person name="Overmann J."/>
            <person name="Amann R."/>
            <person name="Jetten M.S.M."/>
            <person name="Mascher T."/>
            <person name="Medema M.H."/>
            <person name="Devos D.P."/>
            <person name="Kaster A.-K."/>
            <person name="Ovreas L."/>
            <person name="Rohde M."/>
            <person name="Galperin M.Y."/>
            <person name="Jogler C."/>
        </authorList>
    </citation>
    <scope>NUCLEOTIDE SEQUENCE [LARGE SCALE GENOMIC DNA]</scope>
    <source>
        <strain evidence="11 12">FC18</strain>
    </source>
</reference>
<dbReference type="Pfam" id="PF00005">
    <property type="entry name" value="ABC_tran"/>
    <property type="match status" value="1"/>
</dbReference>
<dbReference type="GO" id="GO:0005886">
    <property type="term" value="C:plasma membrane"/>
    <property type="evidence" value="ECO:0007669"/>
    <property type="project" value="UniProtKB-SubCell"/>
</dbReference>
<name>A0A5B9PD23_9BACT</name>
<dbReference type="PROSITE" id="PS50929">
    <property type="entry name" value="ABC_TM1F"/>
    <property type="match status" value="1"/>
</dbReference>
<dbReference type="InterPro" id="IPR017871">
    <property type="entry name" value="ABC_transporter-like_CS"/>
</dbReference>
<dbReference type="OrthoDB" id="9762778at2"/>
<dbReference type="PROSITE" id="PS00211">
    <property type="entry name" value="ABC_TRANSPORTER_1"/>
    <property type="match status" value="1"/>
</dbReference>
<feature type="transmembrane region" description="Helical" evidence="8">
    <location>
        <begin position="300"/>
        <end position="326"/>
    </location>
</feature>
<evidence type="ECO:0000313" key="12">
    <source>
        <dbReference type="Proteomes" id="UP000322214"/>
    </source>
</evidence>
<evidence type="ECO:0000256" key="5">
    <source>
        <dbReference type="ARBA" id="ARBA00022989"/>
    </source>
</evidence>
<keyword evidence="11" id="KW-0378">Hydrolase</keyword>
<dbReference type="InterPro" id="IPR036640">
    <property type="entry name" value="ABC1_TM_sf"/>
</dbReference>
<keyword evidence="2 8" id="KW-0812">Transmembrane</keyword>
<dbReference type="KEGG" id="mff:MFFC18_07920"/>
<feature type="transmembrane region" description="Helical" evidence="8">
    <location>
        <begin position="113"/>
        <end position="133"/>
    </location>
</feature>
<dbReference type="InterPro" id="IPR003593">
    <property type="entry name" value="AAA+_ATPase"/>
</dbReference>
<dbReference type="SUPFAM" id="SSF52540">
    <property type="entry name" value="P-loop containing nucleoside triphosphate hydrolases"/>
    <property type="match status" value="1"/>
</dbReference>
<keyword evidence="12" id="KW-1185">Reference proteome</keyword>
<feature type="domain" description="ABC transporter" evidence="9">
    <location>
        <begin position="395"/>
        <end position="629"/>
    </location>
</feature>
<evidence type="ECO:0000313" key="11">
    <source>
        <dbReference type="EMBL" id="QEG20941.1"/>
    </source>
</evidence>
<dbReference type="CDD" id="cd07346">
    <property type="entry name" value="ABC_6TM_exporters"/>
    <property type="match status" value="1"/>
</dbReference>
<dbReference type="FunFam" id="3.40.50.300:FF:000218">
    <property type="entry name" value="Multidrug ABC transporter ATP-binding protein"/>
    <property type="match status" value="1"/>
</dbReference>
<keyword evidence="5 8" id="KW-1133">Transmembrane helix</keyword>
<evidence type="ECO:0000259" key="9">
    <source>
        <dbReference type="PROSITE" id="PS50893"/>
    </source>
</evidence>
<evidence type="ECO:0000256" key="4">
    <source>
        <dbReference type="ARBA" id="ARBA00022840"/>
    </source>
</evidence>
<comment type="subcellular location">
    <subcellularLocation>
        <location evidence="1">Cell membrane</location>
        <topology evidence="1">Multi-pass membrane protein</topology>
    </subcellularLocation>
</comment>
<feature type="domain" description="ABC transmembrane type-1" evidence="10">
    <location>
        <begin position="74"/>
        <end position="361"/>
    </location>
</feature>
<accession>A0A5B9PD23</accession>
<dbReference type="InterPro" id="IPR027417">
    <property type="entry name" value="P-loop_NTPase"/>
</dbReference>
<keyword evidence="3" id="KW-0547">Nucleotide-binding</keyword>
<evidence type="ECO:0000259" key="10">
    <source>
        <dbReference type="PROSITE" id="PS50929"/>
    </source>
</evidence>
<dbReference type="Pfam" id="PF00664">
    <property type="entry name" value="ABC_membrane"/>
    <property type="match status" value="1"/>
</dbReference>
<keyword evidence="6 8" id="KW-0472">Membrane</keyword>
<evidence type="ECO:0000256" key="3">
    <source>
        <dbReference type="ARBA" id="ARBA00022741"/>
    </source>
</evidence>
<proteinExistence type="predicted"/>
<feature type="transmembrane region" description="Helical" evidence="8">
    <location>
        <begin position="218"/>
        <end position="237"/>
    </location>
</feature>
<evidence type="ECO:0000256" key="8">
    <source>
        <dbReference type="SAM" id="Phobius"/>
    </source>
</evidence>
<dbReference type="Gene3D" id="3.40.50.300">
    <property type="entry name" value="P-loop containing nucleotide triphosphate hydrolases"/>
    <property type="match status" value="1"/>
</dbReference>
<dbReference type="Proteomes" id="UP000322214">
    <property type="component" value="Chromosome"/>
</dbReference>
<organism evidence="11 12">
    <name type="scientific">Mariniblastus fucicola</name>
    <dbReference type="NCBI Taxonomy" id="980251"/>
    <lineage>
        <taxon>Bacteria</taxon>
        <taxon>Pseudomonadati</taxon>
        <taxon>Planctomycetota</taxon>
        <taxon>Planctomycetia</taxon>
        <taxon>Pirellulales</taxon>
        <taxon>Pirellulaceae</taxon>
        <taxon>Mariniblastus</taxon>
    </lineage>
</organism>
<evidence type="ECO:0000256" key="1">
    <source>
        <dbReference type="ARBA" id="ARBA00004651"/>
    </source>
</evidence>
<dbReference type="RefSeq" id="WP_075085130.1">
    <property type="nucleotide sequence ID" value="NZ_CP042912.1"/>
</dbReference>
<dbReference type="SMART" id="SM00382">
    <property type="entry name" value="AAA"/>
    <property type="match status" value="1"/>
</dbReference>
<dbReference type="GO" id="GO:0015421">
    <property type="term" value="F:ABC-type oligopeptide transporter activity"/>
    <property type="evidence" value="ECO:0007669"/>
    <property type="project" value="TreeGrafter"/>
</dbReference>
<evidence type="ECO:0000256" key="2">
    <source>
        <dbReference type="ARBA" id="ARBA00022692"/>
    </source>
</evidence>
<feature type="compositionally biased region" description="Basic and acidic residues" evidence="7">
    <location>
        <begin position="26"/>
        <end position="49"/>
    </location>
</feature>
<dbReference type="PANTHER" id="PTHR43394:SF1">
    <property type="entry name" value="ATP-BINDING CASSETTE SUB-FAMILY B MEMBER 10, MITOCHONDRIAL"/>
    <property type="match status" value="1"/>
</dbReference>
<dbReference type="GO" id="GO:0005524">
    <property type="term" value="F:ATP binding"/>
    <property type="evidence" value="ECO:0007669"/>
    <property type="project" value="UniProtKB-KW"/>
</dbReference>
<dbReference type="InterPro" id="IPR011527">
    <property type="entry name" value="ABC1_TM_dom"/>
</dbReference>
<dbReference type="EMBL" id="CP042912">
    <property type="protein sequence ID" value="QEG20941.1"/>
    <property type="molecule type" value="Genomic_DNA"/>
</dbReference>
<dbReference type="InterPro" id="IPR003439">
    <property type="entry name" value="ABC_transporter-like_ATP-bd"/>
</dbReference>
<dbReference type="SUPFAM" id="SSF90123">
    <property type="entry name" value="ABC transporter transmembrane region"/>
    <property type="match status" value="1"/>
</dbReference>
<protein>
    <submittedName>
        <fullName evidence="11">Multidrug export ATP-binding/permease protein</fullName>
        <ecNumber evidence="11">3.6.3.-</ecNumber>
    </submittedName>
</protein>
<dbReference type="InterPro" id="IPR039421">
    <property type="entry name" value="Type_1_exporter"/>
</dbReference>